<sequence length="116" mass="13200">MSNLWFFRYPGRFGRRSSARQPDCLNLTQLRTPSIASTASSSSRHTLNRSSFQTDISRRDEPSSTDVPRFSSSSYIPPLRRRTLPPESTLKSTDSYDNLAFTPRCVSKPKQVAIRN</sequence>
<dbReference type="EnsemblMetazoa" id="tetur18g00380.1">
    <property type="protein sequence ID" value="tetur18g00380.1"/>
    <property type="gene ID" value="tetur18g00380"/>
</dbReference>
<feature type="compositionally biased region" description="Polar residues" evidence="1">
    <location>
        <begin position="64"/>
        <end position="75"/>
    </location>
</feature>
<dbReference type="AlphaFoldDB" id="T1KQL6"/>
<proteinExistence type="predicted"/>
<reference evidence="3" key="1">
    <citation type="submission" date="2011-08" db="EMBL/GenBank/DDBJ databases">
        <authorList>
            <person name="Rombauts S."/>
        </authorList>
    </citation>
    <scope>NUCLEOTIDE SEQUENCE</scope>
    <source>
        <strain evidence="3">London</strain>
    </source>
</reference>
<keyword evidence="3" id="KW-1185">Reference proteome</keyword>
<organism evidence="2 3">
    <name type="scientific">Tetranychus urticae</name>
    <name type="common">Two-spotted spider mite</name>
    <dbReference type="NCBI Taxonomy" id="32264"/>
    <lineage>
        <taxon>Eukaryota</taxon>
        <taxon>Metazoa</taxon>
        <taxon>Ecdysozoa</taxon>
        <taxon>Arthropoda</taxon>
        <taxon>Chelicerata</taxon>
        <taxon>Arachnida</taxon>
        <taxon>Acari</taxon>
        <taxon>Acariformes</taxon>
        <taxon>Trombidiformes</taxon>
        <taxon>Prostigmata</taxon>
        <taxon>Eleutherengona</taxon>
        <taxon>Raphignathae</taxon>
        <taxon>Tetranychoidea</taxon>
        <taxon>Tetranychidae</taxon>
        <taxon>Tetranychus</taxon>
    </lineage>
</organism>
<dbReference type="EMBL" id="CAEY01000377">
    <property type="status" value="NOT_ANNOTATED_CDS"/>
    <property type="molecule type" value="Genomic_DNA"/>
</dbReference>
<feature type="region of interest" description="Disordered" evidence="1">
    <location>
        <begin position="34"/>
        <end position="95"/>
    </location>
</feature>
<dbReference type="Proteomes" id="UP000015104">
    <property type="component" value="Unassembled WGS sequence"/>
</dbReference>
<evidence type="ECO:0000256" key="1">
    <source>
        <dbReference type="SAM" id="MobiDB-lite"/>
    </source>
</evidence>
<evidence type="ECO:0000313" key="2">
    <source>
        <dbReference type="EnsemblMetazoa" id="tetur18g00380.1"/>
    </source>
</evidence>
<feature type="compositionally biased region" description="Low complexity" evidence="1">
    <location>
        <begin position="34"/>
        <end position="51"/>
    </location>
</feature>
<reference evidence="2" key="2">
    <citation type="submission" date="2015-06" db="UniProtKB">
        <authorList>
            <consortium name="EnsemblMetazoa"/>
        </authorList>
    </citation>
    <scope>IDENTIFICATION</scope>
</reference>
<protein>
    <submittedName>
        <fullName evidence="2">Uncharacterized protein</fullName>
    </submittedName>
</protein>
<accession>T1KQL6</accession>
<dbReference type="HOGENOM" id="CLU_2099961_0_0_1"/>
<name>T1KQL6_TETUR</name>
<evidence type="ECO:0000313" key="3">
    <source>
        <dbReference type="Proteomes" id="UP000015104"/>
    </source>
</evidence>